<keyword evidence="4" id="KW-0282">Flagellum</keyword>
<dbReference type="PANTHER" id="PTHR30288">
    <property type="entry name" value="FLAGELLAR CAP/ASSEMBLY PROTEIN FLID"/>
    <property type="match status" value="1"/>
</dbReference>
<comment type="caution">
    <text evidence="4">The sequence shown here is derived from an EMBL/GenBank/DDBJ whole genome shotgun (WGS) entry which is preliminary data.</text>
</comment>
<keyword evidence="2" id="KW-0975">Bacterial flagellum</keyword>
<dbReference type="Pfam" id="PF07196">
    <property type="entry name" value="Flagellin_IN"/>
    <property type="match status" value="1"/>
</dbReference>
<accession>A0A9X4L1L4</accession>
<gene>
    <name evidence="4" type="primary">fliD</name>
    <name evidence="4" type="ORF">OMP40_22705</name>
</gene>
<organism evidence="4 5">
    <name type="scientific">Cohnella rhizosphaerae</name>
    <dbReference type="NCBI Taxonomy" id="1457232"/>
    <lineage>
        <taxon>Bacteria</taxon>
        <taxon>Bacillati</taxon>
        <taxon>Bacillota</taxon>
        <taxon>Bacilli</taxon>
        <taxon>Bacillales</taxon>
        <taxon>Paenibacillaceae</taxon>
        <taxon>Cohnella</taxon>
    </lineage>
</organism>
<dbReference type="RefSeq" id="WP_277534973.1">
    <property type="nucleotide sequence ID" value="NZ_JAPDIA010000007.1"/>
</dbReference>
<evidence type="ECO:0000256" key="1">
    <source>
        <dbReference type="ARBA" id="ARBA00004365"/>
    </source>
</evidence>
<dbReference type="Pfam" id="PF07195">
    <property type="entry name" value="FliD_C"/>
    <property type="match status" value="1"/>
</dbReference>
<feature type="domain" description="Flagellar hook-associated protein 2 C-terminal" evidence="3">
    <location>
        <begin position="114"/>
        <end position="383"/>
    </location>
</feature>
<sequence length="394" mass="42703">MNVSVDAVAKSAYTVYSYNAALPTTNKTLDDLGFASNTITINQPSGGTSTITVDTTKDTLATLAAKINADKSTNVTASFNDATGQFSLVSKNTGEGQVTLSTFGNFTADPKDGVDAKATINGITYKQASNTFDMNGINFTVRNQTSSSDPTTVSVKTDTTTILNTIKSFINDYNTLIGTINGKLGEKTYRDFMPLTEDEKSEMKESQITMWEEKAHSGLLKNDNILSGLVSQMRIATMADYQTKTNLTSIGITTGDYTTQGKLVIQDENKLKEAIEADPQKIIDMFTKAAPTGTKVTADMSGVGIFQKLTQFTMTALKQLSEKAGTLTTSSDTTADFIENSLLSDTIRSMKNRETDLAARLSDKETQYYKKFTAMETAINKMNTQSSSLSSFMN</sequence>
<evidence type="ECO:0000256" key="2">
    <source>
        <dbReference type="ARBA" id="ARBA00023143"/>
    </source>
</evidence>
<dbReference type="GO" id="GO:0009421">
    <property type="term" value="C:bacterial-type flagellum filament cap"/>
    <property type="evidence" value="ECO:0007669"/>
    <property type="project" value="InterPro"/>
</dbReference>
<dbReference type="AlphaFoldDB" id="A0A9X4L1L4"/>
<dbReference type="InterPro" id="IPR010810">
    <property type="entry name" value="Flagellin_hook_IN_motif"/>
</dbReference>
<dbReference type="EMBL" id="JAPDIA010000007">
    <property type="protein sequence ID" value="MDG0811867.1"/>
    <property type="molecule type" value="Genomic_DNA"/>
</dbReference>
<dbReference type="InterPro" id="IPR040026">
    <property type="entry name" value="FliD"/>
</dbReference>
<dbReference type="Proteomes" id="UP001153404">
    <property type="component" value="Unassembled WGS sequence"/>
</dbReference>
<keyword evidence="5" id="KW-1185">Reference proteome</keyword>
<dbReference type="PANTHER" id="PTHR30288:SF0">
    <property type="entry name" value="FLAGELLAR HOOK-ASSOCIATED PROTEIN 2"/>
    <property type="match status" value="1"/>
</dbReference>
<keyword evidence="4" id="KW-0969">Cilium</keyword>
<reference evidence="4" key="1">
    <citation type="submission" date="2022-10" db="EMBL/GenBank/DDBJ databases">
        <title>Comparative genomic analysis of Cohnella hashimotonis sp. nov., isolated from the International Space Station.</title>
        <authorList>
            <person name="Simpson A."/>
            <person name="Venkateswaran K."/>
        </authorList>
    </citation>
    <scope>NUCLEOTIDE SEQUENCE</scope>
    <source>
        <strain evidence="4">DSM 28161</strain>
    </source>
</reference>
<protein>
    <submittedName>
        <fullName evidence="4">Flagellar filament capping protein FliD</fullName>
    </submittedName>
</protein>
<dbReference type="GO" id="GO:0071973">
    <property type="term" value="P:bacterial-type flagellum-dependent cell motility"/>
    <property type="evidence" value="ECO:0007669"/>
    <property type="project" value="TreeGrafter"/>
</dbReference>
<evidence type="ECO:0000259" key="3">
    <source>
        <dbReference type="Pfam" id="PF07195"/>
    </source>
</evidence>
<evidence type="ECO:0000313" key="5">
    <source>
        <dbReference type="Proteomes" id="UP001153404"/>
    </source>
</evidence>
<comment type="subcellular location">
    <subcellularLocation>
        <location evidence="1">Bacterial flagellum</location>
    </subcellularLocation>
</comment>
<evidence type="ECO:0000313" key="4">
    <source>
        <dbReference type="EMBL" id="MDG0811867.1"/>
    </source>
</evidence>
<keyword evidence="4" id="KW-0966">Cell projection</keyword>
<dbReference type="InterPro" id="IPR010809">
    <property type="entry name" value="FliD_C"/>
</dbReference>
<dbReference type="GO" id="GO:0007155">
    <property type="term" value="P:cell adhesion"/>
    <property type="evidence" value="ECO:0007669"/>
    <property type="project" value="InterPro"/>
</dbReference>
<proteinExistence type="predicted"/>
<name>A0A9X4L1L4_9BACL</name>